<dbReference type="AlphaFoldDB" id="A0A5C5XVK2"/>
<keyword evidence="1" id="KW-0472">Membrane</keyword>
<accession>A0A5C5XVK2</accession>
<comment type="caution">
    <text evidence="2">The sequence shown here is derived from an EMBL/GenBank/DDBJ whole genome shotgun (WGS) entry which is preliminary data.</text>
</comment>
<sequence>MNSEVFMNALLQVPSLGVVVYLVIHFLAYLRSARADEREFMAGLVKDQSEIMDRNTRALQQTYEMLNETRETLAQTRLVIEQHCRDHPAGDEG</sequence>
<keyword evidence="1" id="KW-0812">Transmembrane</keyword>
<organism evidence="2 3">
    <name type="scientific">Crateriforma conspicua</name>
    <dbReference type="NCBI Taxonomy" id="2527996"/>
    <lineage>
        <taxon>Bacteria</taxon>
        <taxon>Pseudomonadati</taxon>
        <taxon>Planctomycetota</taxon>
        <taxon>Planctomycetia</taxon>
        <taxon>Planctomycetales</taxon>
        <taxon>Planctomycetaceae</taxon>
        <taxon>Crateriforma</taxon>
    </lineage>
</organism>
<protein>
    <submittedName>
        <fullName evidence="2">Uncharacterized protein</fullName>
    </submittedName>
</protein>
<keyword evidence="3" id="KW-1185">Reference proteome</keyword>
<reference evidence="2 3" key="1">
    <citation type="submission" date="2019-02" db="EMBL/GenBank/DDBJ databases">
        <title>Deep-cultivation of Planctomycetes and their phenomic and genomic characterization uncovers novel biology.</title>
        <authorList>
            <person name="Wiegand S."/>
            <person name="Jogler M."/>
            <person name="Boedeker C."/>
            <person name="Pinto D."/>
            <person name="Vollmers J."/>
            <person name="Rivas-Marin E."/>
            <person name="Kohn T."/>
            <person name="Peeters S.H."/>
            <person name="Heuer A."/>
            <person name="Rast P."/>
            <person name="Oberbeckmann S."/>
            <person name="Bunk B."/>
            <person name="Jeske O."/>
            <person name="Meyerdierks A."/>
            <person name="Storesund J.E."/>
            <person name="Kallscheuer N."/>
            <person name="Luecker S."/>
            <person name="Lage O.M."/>
            <person name="Pohl T."/>
            <person name="Merkel B.J."/>
            <person name="Hornburger P."/>
            <person name="Mueller R.-W."/>
            <person name="Bruemmer F."/>
            <person name="Labrenz M."/>
            <person name="Spormann A.M."/>
            <person name="Op Den Camp H."/>
            <person name="Overmann J."/>
            <person name="Amann R."/>
            <person name="Jetten M.S.M."/>
            <person name="Mascher T."/>
            <person name="Medema M.H."/>
            <person name="Devos D.P."/>
            <person name="Kaster A.-K."/>
            <person name="Ovreas L."/>
            <person name="Rohde M."/>
            <person name="Galperin M.Y."/>
            <person name="Jogler C."/>
        </authorList>
    </citation>
    <scope>NUCLEOTIDE SEQUENCE [LARGE SCALE GENOMIC DNA]</scope>
    <source>
        <strain evidence="2 3">Pan14r</strain>
    </source>
</reference>
<dbReference type="Proteomes" id="UP000317238">
    <property type="component" value="Unassembled WGS sequence"/>
</dbReference>
<name>A0A5C5XVK2_9PLAN</name>
<proteinExistence type="predicted"/>
<gene>
    <name evidence="2" type="ORF">Pan14r_51790</name>
</gene>
<feature type="transmembrane region" description="Helical" evidence="1">
    <location>
        <begin position="6"/>
        <end position="30"/>
    </location>
</feature>
<evidence type="ECO:0000313" key="2">
    <source>
        <dbReference type="EMBL" id="TWT65632.1"/>
    </source>
</evidence>
<evidence type="ECO:0000313" key="3">
    <source>
        <dbReference type="Proteomes" id="UP000317238"/>
    </source>
</evidence>
<dbReference type="EMBL" id="SJPL01000002">
    <property type="protein sequence ID" value="TWT65632.1"/>
    <property type="molecule type" value="Genomic_DNA"/>
</dbReference>
<keyword evidence="1" id="KW-1133">Transmembrane helix</keyword>
<evidence type="ECO:0000256" key="1">
    <source>
        <dbReference type="SAM" id="Phobius"/>
    </source>
</evidence>